<name>A0A1X6NET5_9APHY</name>
<dbReference type="RefSeq" id="XP_024343931.1">
    <property type="nucleotide sequence ID" value="XM_024480146.1"/>
</dbReference>
<accession>A0A1X6NET5</accession>
<dbReference type="Proteomes" id="UP000194127">
    <property type="component" value="Unassembled WGS sequence"/>
</dbReference>
<dbReference type="STRING" id="670580.A0A1X6NET5"/>
<keyword evidence="4" id="KW-1185">Reference proteome</keyword>
<organism evidence="3 4">
    <name type="scientific">Postia placenta MAD-698-R-SB12</name>
    <dbReference type="NCBI Taxonomy" id="670580"/>
    <lineage>
        <taxon>Eukaryota</taxon>
        <taxon>Fungi</taxon>
        <taxon>Dikarya</taxon>
        <taxon>Basidiomycota</taxon>
        <taxon>Agaricomycotina</taxon>
        <taxon>Agaricomycetes</taxon>
        <taxon>Polyporales</taxon>
        <taxon>Adustoporiaceae</taxon>
        <taxon>Rhodonia</taxon>
    </lineage>
</organism>
<evidence type="ECO:0000256" key="2">
    <source>
        <dbReference type="SAM" id="SignalP"/>
    </source>
</evidence>
<dbReference type="AlphaFoldDB" id="A0A1X6NET5"/>
<dbReference type="GeneID" id="36325096"/>
<evidence type="ECO:0000313" key="3">
    <source>
        <dbReference type="EMBL" id="OSX67137.1"/>
    </source>
</evidence>
<feature type="region of interest" description="Disordered" evidence="1">
    <location>
        <begin position="141"/>
        <end position="185"/>
    </location>
</feature>
<dbReference type="EMBL" id="KZ110591">
    <property type="protein sequence ID" value="OSX67137.1"/>
    <property type="molecule type" value="Genomic_DNA"/>
</dbReference>
<sequence length="282" mass="30239">MRTSTVLAVAAVAAPAFAAALPAPQEYVLYQRATPAGSEALSLGGLFKAAKDGYTIAKDGVDAYHAGKDAWDNLKSSSTSSETSPKKSSKKPPKKSSKKSSKKSREEDPVPEHFQAQPVDHPAFQPTHAAYPAQTHPAYAEHAGQHPAAYPSPTHIGQLGGHPSVYNHHGGFPHGEGRYGHRGGFPHREGRYDQQRHSMGAYAHRPANTPSANSLQPLAHVARTINWSGLAQAGQDAVTIGQDGYDAFEAGKDAWESLKGSKKSRRELLDILEARSILDELD</sequence>
<reference evidence="3 4" key="1">
    <citation type="submission" date="2017-04" db="EMBL/GenBank/DDBJ databases">
        <title>Genome Sequence of the Model Brown-Rot Fungus Postia placenta SB12.</title>
        <authorList>
            <consortium name="DOE Joint Genome Institute"/>
            <person name="Gaskell J."/>
            <person name="Kersten P."/>
            <person name="Larrondo L.F."/>
            <person name="Canessa P."/>
            <person name="Martinez D."/>
            <person name="Hibbett D."/>
            <person name="Schmoll M."/>
            <person name="Kubicek C.P."/>
            <person name="Martinez A.T."/>
            <person name="Yadav J."/>
            <person name="Master E."/>
            <person name="Magnuson J.K."/>
            <person name="James T."/>
            <person name="Yaver D."/>
            <person name="Berka R."/>
            <person name="Labutti K."/>
            <person name="Lipzen A."/>
            <person name="Aerts A."/>
            <person name="Barry K."/>
            <person name="Henrissat B."/>
            <person name="Blanchette R."/>
            <person name="Grigoriev I."/>
            <person name="Cullen D."/>
        </authorList>
    </citation>
    <scope>NUCLEOTIDE SEQUENCE [LARGE SCALE GENOMIC DNA]</scope>
    <source>
        <strain evidence="3 4">MAD-698-R-SB12</strain>
    </source>
</reference>
<feature type="compositionally biased region" description="Basic residues" evidence="1">
    <location>
        <begin position="87"/>
        <end position="102"/>
    </location>
</feature>
<feature type="signal peptide" evidence="2">
    <location>
        <begin position="1"/>
        <end position="18"/>
    </location>
</feature>
<feature type="chain" id="PRO_5010863448" evidence="2">
    <location>
        <begin position="19"/>
        <end position="282"/>
    </location>
</feature>
<dbReference type="OrthoDB" id="2801260at2759"/>
<proteinExistence type="predicted"/>
<keyword evidence="2" id="KW-0732">Signal</keyword>
<protein>
    <submittedName>
        <fullName evidence="3">Uncharacterized protein</fullName>
    </submittedName>
</protein>
<feature type="region of interest" description="Disordered" evidence="1">
    <location>
        <begin position="72"/>
        <end position="112"/>
    </location>
</feature>
<evidence type="ECO:0000256" key="1">
    <source>
        <dbReference type="SAM" id="MobiDB-lite"/>
    </source>
</evidence>
<evidence type="ECO:0000313" key="4">
    <source>
        <dbReference type="Proteomes" id="UP000194127"/>
    </source>
</evidence>
<gene>
    <name evidence="3" type="ORF">POSPLADRAFT_1051293</name>
</gene>